<organism evidence="6 7">
    <name type="scientific">Erythrobacter litoralis</name>
    <dbReference type="NCBI Taxonomy" id="39960"/>
    <lineage>
        <taxon>Bacteria</taxon>
        <taxon>Pseudomonadati</taxon>
        <taxon>Pseudomonadota</taxon>
        <taxon>Alphaproteobacteria</taxon>
        <taxon>Sphingomonadales</taxon>
        <taxon>Erythrobacteraceae</taxon>
        <taxon>Erythrobacter/Porphyrobacter group</taxon>
        <taxon>Erythrobacter</taxon>
    </lineage>
</organism>
<dbReference type="RefSeq" id="WP_034906042.1">
    <property type="nucleotide sequence ID" value="NZ_CP017057.1"/>
</dbReference>
<keyword evidence="7" id="KW-1185">Reference proteome</keyword>
<dbReference type="GO" id="GO:0003677">
    <property type="term" value="F:DNA binding"/>
    <property type="evidence" value="ECO:0007669"/>
    <property type="project" value="UniProtKB-KW"/>
</dbReference>
<dbReference type="SMART" id="SM00421">
    <property type="entry name" value="HTH_LUXR"/>
    <property type="match status" value="1"/>
</dbReference>
<sequence length="219" mass="23046">MSGARVLIVDDHQLAREGLGALLAGKGYEVVGLAGTGEQAVELARDLAPEVVLMDVRLGEGIDGLEATRQIAALDLPVRVLMLSLHDMPGYVREALGAGAAGYVLKDTAIDDLCAAIEQVLAGQSALPLELVNAALRVAPATRQSLSNDLEQILTKREREVVELVAEGLTNKEIARQLGISPATVKVHVERLIGKLGVADRTQAAVLAVRLKAERAGAK</sequence>
<dbReference type="Gene3D" id="3.40.50.2300">
    <property type="match status" value="1"/>
</dbReference>
<dbReference type="GO" id="GO:0006355">
    <property type="term" value="P:regulation of DNA-templated transcription"/>
    <property type="evidence" value="ECO:0007669"/>
    <property type="project" value="InterPro"/>
</dbReference>
<keyword evidence="2" id="KW-0238">DNA-binding</keyword>
<dbReference type="CDD" id="cd06170">
    <property type="entry name" value="LuxR_C_like"/>
    <property type="match status" value="1"/>
</dbReference>
<dbReference type="InterPro" id="IPR039420">
    <property type="entry name" value="WalR-like"/>
</dbReference>
<comment type="caution">
    <text evidence="6">The sequence shown here is derived from an EMBL/GenBank/DDBJ whole genome shotgun (WGS) entry which is preliminary data.</text>
</comment>
<dbReference type="SUPFAM" id="SSF46894">
    <property type="entry name" value="C-terminal effector domain of the bipartite response regulators"/>
    <property type="match status" value="1"/>
</dbReference>
<feature type="domain" description="HTH luxR-type" evidence="4">
    <location>
        <begin position="147"/>
        <end position="212"/>
    </location>
</feature>
<evidence type="ECO:0000256" key="1">
    <source>
        <dbReference type="ARBA" id="ARBA00022553"/>
    </source>
</evidence>
<dbReference type="InterPro" id="IPR001789">
    <property type="entry name" value="Sig_transdc_resp-reg_receiver"/>
</dbReference>
<dbReference type="InterPro" id="IPR000792">
    <property type="entry name" value="Tscrpt_reg_LuxR_C"/>
</dbReference>
<evidence type="ECO:0000313" key="6">
    <source>
        <dbReference type="EMBL" id="KEO89873.1"/>
    </source>
</evidence>
<dbReference type="AlphaFoldDB" id="A0A074MDE6"/>
<dbReference type="InterPro" id="IPR011006">
    <property type="entry name" value="CheY-like_superfamily"/>
</dbReference>
<dbReference type="GO" id="GO:0000160">
    <property type="term" value="P:phosphorelay signal transduction system"/>
    <property type="evidence" value="ECO:0007669"/>
    <property type="project" value="InterPro"/>
</dbReference>
<dbReference type="OrthoDB" id="9814495at2"/>
<keyword evidence="1 3" id="KW-0597">Phosphoprotein</keyword>
<feature type="domain" description="Response regulatory" evidence="5">
    <location>
        <begin position="5"/>
        <end position="121"/>
    </location>
</feature>
<evidence type="ECO:0000259" key="4">
    <source>
        <dbReference type="PROSITE" id="PS50043"/>
    </source>
</evidence>
<name>A0A074MDE6_9SPHN</name>
<dbReference type="CDD" id="cd17535">
    <property type="entry name" value="REC_NarL-like"/>
    <property type="match status" value="1"/>
</dbReference>
<dbReference type="KEGG" id="elq:Ga0102493_111741"/>
<evidence type="ECO:0000256" key="2">
    <source>
        <dbReference type="ARBA" id="ARBA00023125"/>
    </source>
</evidence>
<dbReference type="PROSITE" id="PS00622">
    <property type="entry name" value="HTH_LUXR_1"/>
    <property type="match status" value="1"/>
</dbReference>
<dbReference type="SMART" id="SM00448">
    <property type="entry name" value="REC"/>
    <property type="match status" value="1"/>
</dbReference>
<evidence type="ECO:0000313" key="7">
    <source>
        <dbReference type="Proteomes" id="UP000027866"/>
    </source>
</evidence>
<dbReference type="PATRIC" id="fig|39960.10.peg.825"/>
<dbReference type="InterPro" id="IPR016032">
    <property type="entry name" value="Sig_transdc_resp-reg_C-effctor"/>
</dbReference>
<evidence type="ECO:0000259" key="5">
    <source>
        <dbReference type="PROSITE" id="PS50110"/>
    </source>
</evidence>
<dbReference type="Pfam" id="PF00196">
    <property type="entry name" value="GerE"/>
    <property type="match status" value="1"/>
</dbReference>
<gene>
    <name evidence="6" type="ORF">EH32_02485</name>
</gene>
<proteinExistence type="predicted"/>
<feature type="modified residue" description="4-aspartylphosphate" evidence="3">
    <location>
        <position position="55"/>
    </location>
</feature>
<dbReference type="Proteomes" id="UP000027866">
    <property type="component" value="Unassembled WGS sequence"/>
</dbReference>
<accession>A0A074MDE6</accession>
<dbReference type="SUPFAM" id="SSF52172">
    <property type="entry name" value="CheY-like"/>
    <property type="match status" value="1"/>
</dbReference>
<dbReference type="PROSITE" id="PS50043">
    <property type="entry name" value="HTH_LUXR_2"/>
    <property type="match status" value="1"/>
</dbReference>
<reference evidence="6 7" key="1">
    <citation type="submission" date="2014-04" db="EMBL/GenBank/DDBJ databases">
        <title>A comprehensive comparison of genomes of Erythrobacter spp. Strains.</title>
        <authorList>
            <person name="Zheng Q."/>
        </authorList>
    </citation>
    <scope>NUCLEOTIDE SEQUENCE [LARGE SCALE GENOMIC DNA]</scope>
    <source>
        <strain evidence="6 7">DSM 8509</strain>
    </source>
</reference>
<protein>
    <submittedName>
        <fullName evidence="6">Regulator</fullName>
    </submittedName>
</protein>
<evidence type="ECO:0000256" key="3">
    <source>
        <dbReference type="PROSITE-ProRule" id="PRU00169"/>
    </source>
</evidence>
<dbReference type="PANTHER" id="PTHR43214">
    <property type="entry name" value="TWO-COMPONENT RESPONSE REGULATOR"/>
    <property type="match status" value="1"/>
</dbReference>
<dbReference type="InterPro" id="IPR058245">
    <property type="entry name" value="NreC/VraR/RcsB-like_REC"/>
</dbReference>
<dbReference type="Pfam" id="PF00072">
    <property type="entry name" value="Response_reg"/>
    <property type="match status" value="1"/>
</dbReference>
<dbReference type="PRINTS" id="PR00038">
    <property type="entry name" value="HTHLUXR"/>
</dbReference>
<dbReference type="PROSITE" id="PS50110">
    <property type="entry name" value="RESPONSE_REGULATORY"/>
    <property type="match status" value="1"/>
</dbReference>
<dbReference type="EMBL" id="JMIX01000013">
    <property type="protein sequence ID" value="KEO89873.1"/>
    <property type="molecule type" value="Genomic_DNA"/>
</dbReference>